<gene>
    <name evidence="5" type="primary">Uxt</name>
</gene>
<comment type="subunit">
    <text evidence="2">Homohexamer. Component of the PAQosome complex which is responsible for the biogenesis of several protein complexes and which consists of R2TP complex members RUVBL1, RUVBL2, RPAP3 and PIH1D1, URI complex members PFDN2, PFDN6, PDRG1, UXT and URI1 as well as ASDURF, POLR2E and DNAAF10/WDR92. Interacts with LRPPRC. Interacts with androgen receptor AR (via N-terminus). Interacts with estrogen receptor ESR1; the interaction relocalizes ESR1 to the cytoplasm. In the nucleus, interacts specifically with RELA (via RHD domain) and forms a dynamic complex with NF-kappa-B and is recruited to the NF-kappa-B enhanceosome upon stimulation. Interacts with MECOM. Interacts with URI1.</text>
</comment>
<evidence type="ECO:0000256" key="2">
    <source>
        <dbReference type="ARBA" id="ARBA00065382"/>
    </source>
</evidence>
<organism evidence="5">
    <name type="scientific">Castor canadensis</name>
    <name type="common">American beaver</name>
    <dbReference type="NCBI Taxonomy" id="51338"/>
    <lineage>
        <taxon>Eukaryota</taxon>
        <taxon>Metazoa</taxon>
        <taxon>Chordata</taxon>
        <taxon>Craniata</taxon>
        <taxon>Vertebrata</taxon>
        <taxon>Euteleostomi</taxon>
        <taxon>Mammalia</taxon>
        <taxon>Eutheria</taxon>
        <taxon>Euarchontoglires</taxon>
        <taxon>Glires</taxon>
        <taxon>Rodentia</taxon>
        <taxon>Castorimorpha</taxon>
        <taxon>Castoridae</taxon>
        <taxon>Castor</taxon>
    </lineage>
</organism>
<dbReference type="CDD" id="cd23158">
    <property type="entry name" value="Prefoldin_UXT"/>
    <property type="match status" value="1"/>
</dbReference>
<evidence type="ECO:0000256" key="1">
    <source>
        <dbReference type="ARBA" id="ARBA00007666"/>
    </source>
</evidence>
<dbReference type="PRINTS" id="PR01502">
    <property type="entry name" value="UXTPROTEIN"/>
</dbReference>
<dbReference type="Gene3D" id="1.10.287.370">
    <property type="match status" value="1"/>
</dbReference>
<dbReference type="InterPro" id="IPR004127">
    <property type="entry name" value="Prefoldin_subunit_alpha"/>
</dbReference>
<reference evidence="5" key="1">
    <citation type="submission" date="2023-09" db="UniProtKB">
        <authorList>
            <consortium name="Ensembl"/>
        </authorList>
    </citation>
    <scope>IDENTIFICATION</scope>
</reference>
<dbReference type="Pfam" id="PF02996">
    <property type="entry name" value="Prefoldin"/>
    <property type="match status" value="1"/>
</dbReference>
<name>A0A8C0XMW9_CASCN</name>
<proteinExistence type="inferred from homology"/>
<evidence type="ECO:0000256" key="3">
    <source>
        <dbReference type="ARBA" id="ARBA00070776"/>
    </source>
</evidence>
<dbReference type="GO" id="GO:0016592">
    <property type="term" value="C:mediator complex"/>
    <property type="evidence" value="ECO:0007669"/>
    <property type="project" value="TreeGrafter"/>
</dbReference>
<dbReference type="SUPFAM" id="SSF46579">
    <property type="entry name" value="Prefoldin"/>
    <property type="match status" value="1"/>
</dbReference>
<dbReference type="Ensembl" id="ENSCCNT00000038264.1">
    <property type="protein sequence ID" value="ENSCCNP00000030359.1"/>
    <property type="gene ID" value="ENSCCNG00000029071.1"/>
</dbReference>
<protein>
    <recommendedName>
        <fullName evidence="3">Protein UXT</fullName>
    </recommendedName>
    <alternativeName>
        <fullName evidence="4">Ubiquitously expressed transcript protein</fullName>
    </alternativeName>
</protein>
<dbReference type="GO" id="GO:0003714">
    <property type="term" value="F:transcription corepressor activity"/>
    <property type="evidence" value="ECO:0007669"/>
    <property type="project" value="InterPro"/>
</dbReference>
<evidence type="ECO:0000256" key="4">
    <source>
        <dbReference type="ARBA" id="ARBA00082448"/>
    </source>
</evidence>
<sequence length="167" mass="19273">MYSVLVKDVPQAEWLGRPRPVWATEPDPVSRKIKRKENEAKKVLDHRDKVYEQLATYLQLKNVIERLQEAKHSELYMQVDLGCNFFVDTVVSDTSRIYVALGYGFFLELTLAEALKFIDRKSTLLTELSNSLTKDSMNIKAHIHMLLEVREAHSIPILSPHMFSVVT</sequence>
<dbReference type="FunFam" id="1.10.287.370:FF:000007">
    <property type="entry name" value="UXT isoform 1"/>
    <property type="match status" value="1"/>
</dbReference>
<dbReference type="GO" id="GO:0000122">
    <property type="term" value="P:negative regulation of transcription by RNA polymerase II"/>
    <property type="evidence" value="ECO:0007669"/>
    <property type="project" value="InterPro"/>
</dbReference>
<dbReference type="GO" id="GO:0045944">
    <property type="term" value="P:positive regulation of transcription by RNA polymerase II"/>
    <property type="evidence" value="ECO:0007669"/>
    <property type="project" value="TreeGrafter"/>
</dbReference>
<evidence type="ECO:0000313" key="5">
    <source>
        <dbReference type="Ensembl" id="ENSCCNP00000030359.1"/>
    </source>
</evidence>
<dbReference type="InterPro" id="IPR003994">
    <property type="entry name" value="UXT"/>
</dbReference>
<comment type="similarity">
    <text evidence="1">Belongs to the UXT family.</text>
</comment>
<dbReference type="PANTHER" id="PTHR13345">
    <property type="entry name" value="MEDIATOR OF RNA POLYMERASE II TRANSCRIPTION SUBUNIT 10"/>
    <property type="match status" value="1"/>
</dbReference>
<dbReference type="InterPro" id="IPR009053">
    <property type="entry name" value="Prefoldin"/>
</dbReference>
<dbReference type="PANTHER" id="PTHR13345:SF9">
    <property type="entry name" value="PROTEIN UXT"/>
    <property type="match status" value="1"/>
</dbReference>
<dbReference type="AlphaFoldDB" id="A0A8C0XMW9"/>
<accession>A0A8C0XMW9</accession>